<feature type="domain" description="Hemerythrin-like" evidence="2">
    <location>
        <begin position="3"/>
        <end position="127"/>
    </location>
</feature>
<dbReference type="CDD" id="cd12108">
    <property type="entry name" value="Hr-like"/>
    <property type="match status" value="1"/>
</dbReference>
<evidence type="ECO:0000313" key="3">
    <source>
        <dbReference type="EMBL" id="MFB9831053.1"/>
    </source>
</evidence>
<gene>
    <name evidence="3" type="ORF">ACFFNX_02475</name>
</gene>
<name>A0ABV5Y7P9_9ACTN</name>
<comment type="caution">
    <text evidence="3">The sequence shown here is derived from an EMBL/GenBank/DDBJ whole genome shotgun (WGS) entry which is preliminary data.</text>
</comment>
<accession>A0ABV5Y7P9</accession>
<dbReference type="InterPro" id="IPR012312">
    <property type="entry name" value="Hemerythrin-like"/>
</dbReference>
<evidence type="ECO:0000259" key="2">
    <source>
        <dbReference type="Pfam" id="PF01814"/>
    </source>
</evidence>
<feature type="compositionally biased region" description="Basic and acidic residues" evidence="1">
    <location>
        <begin position="202"/>
        <end position="215"/>
    </location>
</feature>
<organism evidence="3 4">
    <name type="scientific">Actinoallomurus acaciae</name>
    <dbReference type="NCBI Taxonomy" id="502577"/>
    <lineage>
        <taxon>Bacteria</taxon>
        <taxon>Bacillati</taxon>
        <taxon>Actinomycetota</taxon>
        <taxon>Actinomycetes</taxon>
        <taxon>Streptosporangiales</taxon>
        <taxon>Thermomonosporaceae</taxon>
        <taxon>Actinoallomurus</taxon>
    </lineage>
</organism>
<evidence type="ECO:0000256" key="1">
    <source>
        <dbReference type="SAM" id="MobiDB-lite"/>
    </source>
</evidence>
<dbReference type="Pfam" id="PF01814">
    <property type="entry name" value="Hemerythrin"/>
    <property type="match status" value="1"/>
</dbReference>
<dbReference type="Gene3D" id="1.20.120.520">
    <property type="entry name" value="nmb1532 protein domain like"/>
    <property type="match status" value="1"/>
</dbReference>
<reference evidence="3 4" key="1">
    <citation type="submission" date="2024-09" db="EMBL/GenBank/DDBJ databases">
        <authorList>
            <person name="Sun Q."/>
            <person name="Mori K."/>
        </authorList>
    </citation>
    <scope>NUCLEOTIDE SEQUENCE [LARGE SCALE GENOMIC DNA]</scope>
    <source>
        <strain evidence="3 4">TBRC 0563</strain>
    </source>
</reference>
<evidence type="ECO:0000313" key="4">
    <source>
        <dbReference type="Proteomes" id="UP001589627"/>
    </source>
</evidence>
<dbReference type="RefSeq" id="WP_378194465.1">
    <property type="nucleotide sequence ID" value="NZ_JBHLZP010000007.1"/>
</dbReference>
<dbReference type="Proteomes" id="UP001589627">
    <property type="component" value="Unassembled WGS sequence"/>
</dbReference>
<protein>
    <submittedName>
        <fullName evidence="3">Hemerythrin domain-containing protein</fullName>
    </submittedName>
</protein>
<feature type="region of interest" description="Disordered" evidence="1">
    <location>
        <begin position="194"/>
        <end position="227"/>
    </location>
</feature>
<dbReference type="EMBL" id="JBHLZP010000007">
    <property type="protein sequence ID" value="MFB9831053.1"/>
    <property type="molecule type" value="Genomic_DNA"/>
</dbReference>
<proteinExistence type="predicted"/>
<sequence length="245" mass="27304">MTLMYATHDAFRGDLDRLASVTSDSGGGGISALAQVRAGWDDFRRFLTVHHEAEDSVLWPKLAGRPAEQRLLDAMEAEHTALDPLLAKINDALADDDPVALGEHAGALAAGLVAHLHHEEADALPLITERLTEEEWAAFGNEQRRRLGLSGAAVYFPWLLDGTSEERAWELLRILPPPLRLIYHVLWRPRHARRPAGSPRLQTERRPGATEDRRSPARARPGECSMGERSDVLKWSWVRLPYVGP</sequence>
<keyword evidence="4" id="KW-1185">Reference proteome</keyword>